<feature type="compositionally biased region" description="Polar residues" evidence="7">
    <location>
        <begin position="440"/>
        <end position="457"/>
    </location>
</feature>
<evidence type="ECO:0000313" key="9">
    <source>
        <dbReference type="EMBL" id="GJT29221.1"/>
    </source>
</evidence>
<proteinExistence type="predicted"/>
<feature type="compositionally biased region" description="Basic and acidic residues" evidence="7">
    <location>
        <begin position="874"/>
        <end position="893"/>
    </location>
</feature>
<keyword evidence="3" id="KW-0540">Nuclease</keyword>
<dbReference type="EMBL" id="BQNB010014525">
    <property type="protein sequence ID" value="GJT29221.1"/>
    <property type="molecule type" value="Genomic_DNA"/>
</dbReference>
<sequence length="919" mass="101997">MATLITMAPIAPSTHRGVTETQSLFMKLWQNNFRARHGLINLSICANVKWNSSTQAVSSDVAELKDIVRALLLDKKNQASAPAPAPAPVKAVELSCVTCGGAHSHQNCPATHGNVYRDNISEYVSQAAAANYNQVSSNFRPQMVANHIRPPGFPPVQNSQANNANNFNRGNNFNQNRESNFNQNRGGNFNQSNFSQNQLHRPQVNQSPAYQAPVPQTHSVTKNDFDNYVKANDAIMRNMQNNLQNQGQSMQIETNKLNNQMANLTDMLAKFVTANTASTSGSGTLPGNTVTNPREDLKGITTRSGVAYRGPPIPTSSVVKPIPEVTKDQVHPSCSQSTAPVQPPVGPEPIVEPIVAPVPNTKPSVSLPYPSRRDNEKSRNQANEQIDKFYEIFKEMSFEISFTDALVLMPKFASTLRTLLGNKEKLTEVARTSNEPCLARTSMNEHCSGPSRTSTQKLGKDHRQVPNSLSGKSFHFLTYSNLHDTRTCGAINFLNPMGNCKRQLVKTSRALIDVNKGELTLRIGSAAITYNLDQLRDTPPITLTDGTMMTEPPPPLPNHKQYMPGGRKELELCEAKTIEPSVHEPPEVELKELPPHLEYAFLEGDNKLPVIIAKEVSHPEFCTHIDHMEEYAPAANIKEDPWVSPCTCVPKKEGNNCEDMELSFMDDFSCLGFLSKTVSPVIPHLQRSYLIMNKSIVHTDHSALKYLFAKKDAQARLLRWVLLLQEFDFKVIDTKGAENSAADQLSRLEKLHNVMICLKTHPVCKSLTFGASRLMGPFPTSRVNKYISWQSTICPKVVEAKALPPMMPSANFPQGSINPCDGSSDRDLNKALRGGTHAYPLPDCGNSQFLSFIKSFHILSFILESDILRSGYQQKDRKPSQNDKTEHGMEKTVKNQGQRPKKSKSKSIQKNQQSNRSRN</sequence>
<dbReference type="Pfam" id="PF17917">
    <property type="entry name" value="RT_RNaseH"/>
    <property type="match status" value="1"/>
</dbReference>
<dbReference type="InterPro" id="IPR041373">
    <property type="entry name" value="RT_RNaseH"/>
</dbReference>
<dbReference type="GO" id="GO:0003964">
    <property type="term" value="F:RNA-directed DNA polymerase activity"/>
    <property type="evidence" value="ECO:0007669"/>
    <property type="project" value="UniProtKB-KW"/>
</dbReference>
<feature type="region of interest" description="Disordered" evidence="7">
    <location>
        <begin position="440"/>
        <end position="464"/>
    </location>
</feature>
<dbReference type="InterPro" id="IPR043502">
    <property type="entry name" value="DNA/RNA_pol_sf"/>
</dbReference>
<protein>
    <submittedName>
        <fullName evidence="9">Reverse transcriptase domain-containing protein</fullName>
    </submittedName>
</protein>
<feature type="compositionally biased region" description="Low complexity" evidence="7">
    <location>
        <begin position="908"/>
        <end position="919"/>
    </location>
</feature>
<evidence type="ECO:0000313" key="10">
    <source>
        <dbReference type="Proteomes" id="UP001151760"/>
    </source>
</evidence>
<gene>
    <name evidence="9" type="ORF">Tco_0909496</name>
</gene>
<dbReference type="SUPFAM" id="SSF56672">
    <property type="entry name" value="DNA/RNA polymerases"/>
    <property type="match status" value="1"/>
</dbReference>
<keyword evidence="1" id="KW-0808">Transferase</keyword>
<keyword evidence="10" id="KW-1185">Reference proteome</keyword>
<keyword evidence="6 9" id="KW-0695">RNA-directed DNA polymerase</keyword>
<evidence type="ECO:0000256" key="6">
    <source>
        <dbReference type="ARBA" id="ARBA00022918"/>
    </source>
</evidence>
<feature type="region of interest" description="Disordered" evidence="7">
    <location>
        <begin position="872"/>
        <end position="919"/>
    </location>
</feature>
<evidence type="ECO:0000256" key="2">
    <source>
        <dbReference type="ARBA" id="ARBA00022695"/>
    </source>
</evidence>
<feature type="compositionally biased region" description="Low complexity" evidence="7">
    <location>
        <begin position="158"/>
        <end position="198"/>
    </location>
</feature>
<reference evidence="9" key="1">
    <citation type="journal article" date="2022" name="Int. J. Mol. Sci.">
        <title>Draft Genome of Tanacetum Coccineum: Genomic Comparison of Closely Related Tanacetum-Family Plants.</title>
        <authorList>
            <person name="Yamashiro T."/>
            <person name="Shiraishi A."/>
            <person name="Nakayama K."/>
            <person name="Satake H."/>
        </authorList>
    </citation>
    <scope>NUCLEOTIDE SEQUENCE</scope>
</reference>
<keyword evidence="4" id="KW-0255">Endonuclease</keyword>
<keyword evidence="5" id="KW-0378">Hydrolase</keyword>
<reference evidence="9" key="2">
    <citation type="submission" date="2022-01" db="EMBL/GenBank/DDBJ databases">
        <authorList>
            <person name="Yamashiro T."/>
            <person name="Shiraishi A."/>
            <person name="Satake H."/>
            <person name="Nakayama K."/>
        </authorList>
    </citation>
    <scope>NUCLEOTIDE SEQUENCE</scope>
</reference>
<dbReference type="PANTHER" id="PTHR34072">
    <property type="entry name" value="ENZYMATIC POLYPROTEIN-RELATED"/>
    <property type="match status" value="1"/>
</dbReference>
<evidence type="ECO:0000256" key="1">
    <source>
        <dbReference type="ARBA" id="ARBA00022679"/>
    </source>
</evidence>
<accession>A0ABQ5CTL6</accession>
<evidence type="ECO:0000259" key="8">
    <source>
        <dbReference type="Pfam" id="PF17917"/>
    </source>
</evidence>
<name>A0ABQ5CTL6_9ASTR</name>
<evidence type="ECO:0000256" key="5">
    <source>
        <dbReference type="ARBA" id="ARBA00022801"/>
    </source>
</evidence>
<dbReference type="PANTHER" id="PTHR34072:SF57">
    <property type="entry name" value="RNA-DIRECTED DNA POLYMERASE"/>
    <property type="match status" value="1"/>
</dbReference>
<organism evidence="9 10">
    <name type="scientific">Tanacetum coccineum</name>
    <dbReference type="NCBI Taxonomy" id="301880"/>
    <lineage>
        <taxon>Eukaryota</taxon>
        <taxon>Viridiplantae</taxon>
        <taxon>Streptophyta</taxon>
        <taxon>Embryophyta</taxon>
        <taxon>Tracheophyta</taxon>
        <taxon>Spermatophyta</taxon>
        <taxon>Magnoliopsida</taxon>
        <taxon>eudicotyledons</taxon>
        <taxon>Gunneridae</taxon>
        <taxon>Pentapetalae</taxon>
        <taxon>asterids</taxon>
        <taxon>campanulids</taxon>
        <taxon>Asterales</taxon>
        <taxon>Asteraceae</taxon>
        <taxon>Asteroideae</taxon>
        <taxon>Anthemideae</taxon>
        <taxon>Anthemidinae</taxon>
        <taxon>Tanacetum</taxon>
    </lineage>
</organism>
<feature type="compositionally biased region" description="Polar residues" evidence="7">
    <location>
        <begin position="199"/>
        <end position="220"/>
    </location>
</feature>
<keyword evidence="2" id="KW-0548">Nucleotidyltransferase</keyword>
<feature type="region of interest" description="Disordered" evidence="7">
    <location>
        <begin position="149"/>
        <end position="221"/>
    </location>
</feature>
<feature type="region of interest" description="Disordered" evidence="7">
    <location>
        <begin position="354"/>
        <end position="382"/>
    </location>
</feature>
<comment type="caution">
    <text evidence="9">The sequence shown here is derived from an EMBL/GenBank/DDBJ whole genome shotgun (WGS) entry which is preliminary data.</text>
</comment>
<evidence type="ECO:0000256" key="3">
    <source>
        <dbReference type="ARBA" id="ARBA00022722"/>
    </source>
</evidence>
<evidence type="ECO:0000256" key="7">
    <source>
        <dbReference type="SAM" id="MobiDB-lite"/>
    </source>
</evidence>
<evidence type="ECO:0000256" key="4">
    <source>
        <dbReference type="ARBA" id="ARBA00022759"/>
    </source>
</evidence>
<dbReference type="Proteomes" id="UP001151760">
    <property type="component" value="Unassembled WGS sequence"/>
</dbReference>
<feature type="compositionally biased region" description="Basic and acidic residues" evidence="7">
    <location>
        <begin position="371"/>
        <end position="382"/>
    </location>
</feature>
<feature type="domain" description="Reverse transcriptase RNase H-like" evidence="8">
    <location>
        <begin position="687"/>
        <end position="727"/>
    </location>
</feature>